<sequence length="96" mass="10276">MTLSGWANSPVAGLESLGVSVSRGDRVEIPMELQRPDVTAAYPLFTREACGFDALVQAPGMSPEKPATLEFDIRFTGGEEARLACDLEFAEGAAER</sequence>
<name>A0ABV7TGE9_9RHOB</name>
<evidence type="ECO:0000313" key="2">
    <source>
        <dbReference type="Proteomes" id="UP001595629"/>
    </source>
</evidence>
<dbReference type="EMBL" id="JBHRXI010000010">
    <property type="protein sequence ID" value="MFC3614385.1"/>
    <property type="molecule type" value="Genomic_DNA"/>
</dbReference>
<accession>A0ABV7TGE9</accession>
<dbReference type="RefSeq" id="WP_386735595.1">
    <property type="nucleotide sequence ID" value="NZ_JBHRXI010000010.1"/>
</dbReference>
<evidence type="ECO:0000313" key="1">
    <source>
        <dbReference type="EMBL" id="MFC3614385.1"/>
    </source>
</evidence>
<keyword evidence="2" id="KW-1185">Reference proteome</keyword>
<gene>
    <name evidence="1" type="ORF">ACFORG_11480</name>
</gene>
<protein>
    <submittedName>
        <fullName evidence="1">Uncharacterized protein</fullName>
    </submittedName>
</protein>
<reference evidence="2" key="1">
    <citation type="journal article" date="2019" name="Int. J. Syst. Evol. Microbiol.">
        <title>The Global Catalogue of Microorganisms (GCM) 10K type strain sequencing project: providing services to taxonomists for standard genome sequencing and annotation.</title>
        <authorList>
            <consortium name="The Broad Institute Genomics Platform"/>
            <consortium name="The Broad Institute Genome Sequencing Center for Infectious Disease"/>
            <person name="Wu L."/>
            <person name="Ma J."/>
        </authorList>
    </citation>
    <scope>NUCLEOTIDE SEQUENCE [LARGE SCALE GENOMIC DNA]</scope>
    <source>
        <strain evidence="2">KCTC 42911</strain>
    </source>
</reference>
<proteinExistence type="predicted"/>
<organism evidence="1 2">
    <name type="scientific">Lutimaribacter marinistellae</name>
    <dbReference type="NCBI Taxonomy" id="1820329"/>
    <lineage>
        <taxon>Bacteria</taxon>
        <taxon>Pseudomonadati</taxon>
        <taxon>Pseudomonadota</taxon>
        <taxon>Alphaproteobacteria</taxon>
        <taxon>Rhodobacterales</taxon>
        <taxon>Roseobacteraceae</taxon>
        <taxon>Lutimaribacter</taxon>
    </lineage>
</organism>
<dbReference type="Proteomes" id="UP001595629">
    <property type="component" value="Unassembled WGS sequence"/>
</dbReference>
<comment type="caution">
    <text evidence="1">The sequence shown here is derived from an EMBL/GenBank/DDBJ whole genome shotgun (WGS) entry which is preliminary data.</text>
</comment>